<keyword evidence="1" id="KW-0472">Membrane</keyword>
<organism evidence="2 3">
    <name type="scientific">Levilactobacillus paucivorans</name>
    <dbReference type="NCBI Taxonomy" id="616990"/>
    <lineage>
        <taxon>Bacteria</taxon>
        <taxon>Bacillati</taxon>
        <taxon>Bacillota</taxon>
        <taxon>Bacilli</taxon>
        <taxon>Lactobacillales</taxon>
        <taxon>Lactobacillaceae</taxon>
        <taxon>Levilactobacillus</taxon>
    </lineage>
</organism>
<sequence length="261" mass="28700">MVTDLPLIFKNLGIAGLDLVAIPFFLIAVLTYLNRNTKQHLAGGFGMISQLYLGFIGIFLHELSHLLTAIFFGHRIVAFRLLKRPHPDQPGVTGDSDMTLGYVNHTWNRRNWYQTMGNLFIGIAPIFGCALALFGLTALLLPGVCHGLLTLMADPFNLDWSGFGQPVGANWWRWLLMIVLSLNISIGGFDLSNADFANSKIGVISFIMAVTAVTVLLTMANAATGYLRAITALAIWLVLMLGYALVISLLTNLVVRLILRR</sequence>
<feature type="transmembrane region" description="Helical" evidence="1">
    <location>
        <begin position="233"/>
        <end position="259"/>
    </location>
</feature>
<evidence type="ECO:0000313" key="2">
    <source>
        <dbReference type="EMBL" id="KRO04874.1"/>
    </source>
</evidence>
<keyword evidence="1" id="KW-0812">Transmembrane</keyword>
<comment type="caution">
    <text evidence="2">The sequence shown here is derived from an EMBL/GenBank/DDBJ whole genome shotgun (WGS) entry which is preliminary data.</text>
</comment>
<gene>
    <name evidence="2" type="ORF">IV54_GL000763</name>
</gene>
<accession>A0A0R2M3I3</accession>
<reference evidence="2 3" key="1">
    <citation type="journal article" date="2015" name="Genome Announc.">
        <title>Expanding the biotechnology potential of lactobacilli through comparative genomics of 213 strains and associated genera.</title>
        <authorList>
            <person name="Sun Z."/>
            <person name="Harris H.M."/>
            <person name="McCann A."/>
            <person name="Guo C."/>
            <person name="Argimon S."/>
            <person name="Zhang W."/>
            <person name="Yang X."/>
            <person name="Jeffery I.B."/>
            <person name="Cooney J.C."/>
            <person name="Kagawa T.F."/>
            <person name="Liu W."/>
            <person name="Song Y."/>
            <person name="Salvetti E."/>
            <person name="Wrobel A."/>
            <person name="Rasinkangas P."/>
            <person name="Parkhill J."/>
            <person name="Rea M.C."/>
            <person name="O'Sullivan O."/>
            <person name="Ritari J."/>
            <person name="Douillard F.P."/>
            <person name="Paul Ross R."/>
            <person name="Yang R."/>
            <person name="Briner A.E."/>
            <person name="Felis G.E."/>
            <person name="de Vos W.M."/>
            <person name="Barrangou R."/>
            <person name="Klaenhammer T.R."/>
            <person name="Caufield P.W."/>
            <person name="Cui Y."/>
            <person name="Zhang H."/>
            <person name="O'Toole P.W."/>
        </authorList>
    </citation>
    <scope>NUCLEOTIDE SEQUENCE [LARGE SCALE GENOMIC DNA]</scope>
    <source>
        <strain evidence="2 3">DSM 22467</strain>
    </source>
</reference>
<feature type="transmembrane region" description="Helical" evidence="1">
    <location>
        <begin position="119"/>
        <end position="151"/>
    </location>
</feature>
<dbReference type="STRING" id="616990.IV54_GL000763"/>
<dbReference type="OrthoDB" id="258743at2"/>
<dbReference type="EMBL" id="JQCA01000022">
    <property type="protein sequence ID" value="KRO04874.1"/>
    <property type="molecule type" value="Genomic_DNA"/>
</dbReference>
<feature type="transmembrane region" description="Helical" evidence="1">
    <location>
        <begin position="203"/>
        <end position="227"/>
    </location>
</feature>
<name>A0A0R2M3I3_9LACO</name>
<dbReference type="RefSeq" id="WP_057877620.1">
    <property type="nucleotide sequence ID" value="NZ_JQCA01000022.1"/>
</dbReference>
<feature type="transmembrane region" description="Helical" evidence="1">
    <location>
        <begin position="12"/>
        <end position="33"/>
    </location>
</feature>
<proteinExistence type="predicted"/>
<protein>
    <submittedName>
        <fullName evidence="2">Uncharacterized protein</fullName>
    </submittedName>
</protein>
<keyword evidence="3" id="KW-1185">Reference proteome</keyword>
<keyword evidence="1" id="KW-1133">Transmembrane helix</keyword>
<dbReference type="PATRIC" id="fig|616990.3.peg.826"/>
<evidence type="ECO:0000256" key="1">
    <source>
        <dbReference type="SAM" id="Phobius"/>
    </source>
</evidence>
<feature type="transmembrane region" description="Helical" evidence="1">
    <location>
        <begin position="171"/>
        <end position="191"/>
    </location>
</feature>
<dbReference type="AlphaFoldDB" id="A0A0R2M3I3"/>
<evidence type="ECO:0000313" key="3">
    <source>
        <dbReference type="Proteomes" id="UP000051906"/>
    </source>
</evidence>
<dbReference type="Proteomes" id="UP000051906">
    <property type="component" value="Unassembled WGS sequence"/>
</dbReference>